<dbReference type="FunFam" id="3.10.20.370:FF:000001">
    <property type="entry name" value="Retrovirus-related Pol polyprotein from transposon 17.6-like protein"/>
    <property type="match status" value="1"/>
</dbReference>
<dbReference type="InterPro" id="IPR043128">
    <property type="entry name" value="Rev_trsase/Diguanyl_cyclase"/>
</dbReference>
<dbReference type="CDD" id="cd00303">
    <property type="entry name" value="retropepsin_like"/>
    <property type="match status" value="1"/>
</dbReference>
<dbReference type="EMBL" id="QJKJ01002873">
    <property type="protein sequence ID" value="RDY00955.1"/>
    <property type="molecule type" value="Genomic_DNA"/>
</dbReference>
<feature type="non-terminal residue" evidence="2">
    <location>
        <position position="469"/>
    </location>
</feature>
<organism evidence="2 3">
    <name type="scientific">Mucuna pruriens</name>
    <name type="common">Velvet bean</name>
    <name type="synonym">Dolichos pruriens</name>
    <dbReference type="NCBI Taxonomy" id="157652"/>
    <lineage>
        <taxon>Eukaryota</taxon>
        <taxon>Viridiplantae</taxon>
        <taxon>Streptophyta</taxon>
        <taxon>Embryophyta</taxon>
        <taxon>Tracheophyta</taxon>
        <taxon>Spermatophyta</taxon>
        <taxon>Magnoliopsida</taxon>
        <taxon>eudicotyledons</taxon>
        <taxon>Gunneridae</taxon>
        <taxon>Pentapetalae</taxon>
        <taxon>rosids</taxon>
        <taxon>fabids</taxon>
        <taxon>Fabales</taxon>
        <taxon>Fabaceae</taxon>
        <taxon>Papilionoideae</taxon>
        <taxon>50 kb inversion clade</taxon>
        <taxon>NPAAA clade</taxon>
        <taxon>indigoferoid/millettioid clade</taxon>
        <taxon>Phaseoleae</taxon>
        <taxon>Mucuna</taxon>
    </lineage>
</organism>
<dbReference type="Pfam" id="PF17919">
    <property type="entry name" value="RT_RNaseH_2"/>
    <property type="match status" value="1"/>
</dbReference>
<proteinExistence type="predicted"/>
<feature type="non-terminal residue" evidence="2">
    <location>
        <position position="1"/>
    </location>
</feature>
<dbReference type="PANTHER" id="PTHR34072:SF57">
    <property type="entry name" value="RNA-DIRECTED DNA POLYMERASE"/>
    <property type="match status" value="1"/>
</dbReference>
<reference evidence="2" key="1">
    <citation type="submission" date="2018-05" db="EMBL/GenBank/DDBJ databases">
        <title>Draft genome of Mucuna pruriens seed.</title>
        <authorList>
            <person name="Nnadi N.E."/>
            <person name="Vos R."/>
            <person name="Hasami M.H."/>
            <person name="Devisetty U.K."/>
            <person name="Aguiy J.C."/>
        </authorList>
    </citation>
    <scope>NUCLEOTIDE SEQUENCE [LARGE SCALE GENOMIC DNA]</scope>
    <source>
        <strain evidence="2">JCA_2017</strain>
    </source>
</reference>
<dbReference type="PANTHER" id="PTHR34072">
    <property type="entry name" value="ENZYMATIC POLYPROTEIN-RELATED"/>
    <property type="match status" value="1"/>
</dbReference>
<dbReference type="Gene3D" id="3.10.20.370">
    <property type="match status" value="1"/>
</dbReference>
<accession>A0A371HDW6</accession>
<dbReference type="AlphaFoldDB" id="A0A371HDW6"/>
<dbReference type="CDD" id="cd09274">
    <property type="entry name" value="RNase_HI_RT_Ty3"/>
    <property type="match status" value="1"/>
</dbReference>
<gene>
    <name evidence="2" type="primary">pol</name>
    <name evidence="2" type="ORF">CR513_15803</name>
</gene>
<evidence type="ECO:0000313" key="3">
    <source>
        <dbReference type="Proteomes" id="UP000257109"/>
    </source>
</evidence>
<evidence type="ECO:0000313" key="2">
    <source>
        <dbReference type="EMBL" id="RDY00955.1"/>
    </source>
</evidence>
<protein>
    <submittedName>
        <fullName evidence="2">Retrovirus-related Pol polyprotein from transposon 17.6</fullName>
    </submittedName>
</protein>
<dbReference type="OrthoDB" id="2020560at2759"/>
<dbReference type="InterPro" id="IPR021109">
    <property type="entry name" value="Peptidase_aspartic_dom_sf"/>
</dbReference>
<dbReference type="Gene3D" id="3.30.70.270">
    <property type="match status" value="1"/>
</dbReference>
<dbReference type="Proteomes" id="UP000257109">
    <property type="component" value="Unassembled WGS sequence"/>
</dbReference>
<keyword evidence="3" id="KW-1185">Reference proteome</keyword>
<evidence type="ECO:0000259" key="1">
    <source>
        <dbReference type="Pfam" id="PF17919"/>
    </source>
</evidence>
<comment type="caution">
    <text evidence="2">The sequence shown here is derived from an EMBL/GenBank/DDBJ whole genome shotgun (WGS) entry which is preliminary data.</text>
</comment>
<dbReference type="InterPro" id="IPR043502">
    <property type="entry name" value="DNA/RNA_pol_sf"/>
</dbReference>
<sequence>VEDLSFNIIEPTGVIIQLVNRSIVHPLGILEDVLVQIHELIFLVDFYVLDMKNKTSSKGSTLILGRSFLITTRIKIDMYPGTLSMEFDVADVSILLIWLTLSALVMKIRVAIDVGPEVVEVAASEPPSPSIMQPPTLKLKPLPEHLKYAYLEDDQKLPDIIGGGSSTSEVATKAADPTILDVVSLVQVVPKKSRMTVVKNQNDELVPTRIQNNYKKLNQTTRKNHFPLPFINQVLERLVDHLRFPIWHISLHKDATRHIQCPKHLPKRVAWRPLWTIFMVYSHSFDECLESLFRVLDRCIETNLVLNFEKCHFMVTKGIVLGHLVSNRGIEVDKDKIDIIASFSHPTSVREPCIEAFQELKKRLTTTPILQAPDCELPFELMCDASNLELGVVFGQRIGKLSHVIAYASCTMDSAQANYTTTKKELLAIIFALDKFCSYLLGSKFFVFTDHVYLKFLLKKLDAKPRLIR</sequence>
<dbReference type="InterPro" id="IPR041577">
    <property type="entry name" value="RT_RNaseH_2"/>
</dbReference>
<dbReference type="SUPFAM" id="SSF56672">
    <property type="entry name" value="DNA/RNA polymerases"/>
    <property type="match status" value="1"/>
</dbReference>
<feature type="domain" description="Reverse transcriptase/retrotransposon-derived protein RNase H-like" evidence="1">
    <location>
        <begin position="351"/>
        <end position="447"/>
    </location>
</feature>
<name>A0A371HDW6_MUCPR</name>
<dbReference type="Gene3D" id="2.40.70.10">
    <property type="entry name" value="Acid Proteases"/>
    <property type="match status" value="1"/>
</dbReference>